<feature type="domain" description="CxxC-x17-CxxC" evidence="2">
    <location>
        <begin position="25"/>
        <end position="60"/>
    </location>
</feature>
<proteinExistence type="predicted"/>
<accession>A0A1F5X285</accession>
<evidence type="ECO:0000256" key="1">
    <source>
        <dbReference type="SAM" id="MobiDB-lite"/>
    </source>
</evidence>
<organism evidence="3 4">
    <name type="scientific">Candidatus Giovannonibacteria bacterium RIFCSPLOWO2_01_FULL_44_16</name>
    <dbReference type="NCBI Taxonomy" id="1798348"/>
    <lineage>
        <taxon>Bacteria</taxon>
        <taxon>Candidatus Giovannoniibacteriota</taxon>
    </lineage>
</organism>
<dbReference type="EMBL" id="MFIA01000033">
    <property type="protein sequence ID" value="OGF82018.1"/>
    <property type="molecule type" value="Genomic_DNA"/>
</dbReference>
<sequence>MGNFDRRDDRGGDRGGFRGPRREVTMHKATCSNCGQSCEVPFRPTGDKPVYCNNCFGKMRDQEGGGGGRGRDDRAPRRDFGNGAPPRQNFESNRGDGNADVVRQLEALNGKLERILKAIEKPAPAVMPSANKPGTLKQAVKNAVSPKKKK</sequence>
<feature type="region of interest" description="Disordered" evidence="1">
    <location>
        <begin position="1"/>
        <end position="25"/>
    </location>
</feature>
<evidence type="ECO:0000313" key="3">
    <source>
        <dbReference type="EMBL" id="OGF82018.1"/>
    </source>
</evidence>
<protein>
    <recommendedName>
        <fullName evidence="2">CxxC-x17-CxxC domain-containing protein</fullName>
    </recommendedName>
</protein>
<dbReference type="Pfam" id="PF23477">
    <property type="entry name" value="zf_Tbcl_2"/>
    <property type="match status" value="1"/>
</dbReference>
<feature type="region of interest" description="Disordered" evidence="1">
    <location>
        <begin position="57"/>
        <end position="98"/>
    </location>
</feature>
<reference evidence="3 4" key="1">
    <citation type="journal article" date="2016" name="Nat. Commun.">
        <title>Thousands of microbial genomes shed light on interconnected biogeochemical processes in an aquifer system.</title>
        <authorList>
            <person name="Anantharaman K."/>
            <person name="Brown C.T."/>
            <person name="Hug L.A."/>
            <person name="Sharon I."/>
            <person name="Castelle C.J."/>
            <person name="Probst A.J."/>
            <person name="Thomas B.C."/>
            <person name="Singh A."/>
            <person name="Wilkins M.J."/>
            <person name="Karaoz U."/>
            <person name="Brodie E.L."/>
            <person name="Williams K.H."/>
            <person name="Hubbard S.S."/>
            <person name="Banfield J.F."/>
        </authorList>
    </citation>
    <scope>NUCLEOTIDE SEQUENCE [LARGE SCALE GENOMIC DNA]</scope>
</reference>
<dbReference type="InterPro" id="IPR026363">
    <property type="entry name" value="CxxC-x17-CxxC_dom"/>
</dbReference>
<dbReference type="NCBIfam" id="TIGR04272">
    <property type="entry name" value="cxxc_cxxc_Mbark"/>
    <property type="match status" value="1"/>
</dbReference>
<feature type="region of interest" description="Disordered" evidence="1">
    <location>
        <begin position="123"/>
        <end position="150"/>
    </location>
</feature>
<dbReference type="AlphaFoldDB" id="A0A1F5X285"/>
<dbReference type="Proteomes" id="UP000178046">
    <property type="component" value="Unassembled WGS sequence"/>
</dbReference>
<comment type="caution">
    <text evidence="3">The sequence shown here is derived from an EMBL/GenBank/DDBJ whole genome shotgun (WGS) entry which is preliminary data.</text>
</comment>
<evidence type="ECO:0000313" key="4">
    <source>
        <dbReference type="Proteomes" id="UP000178046"/>
    </source>
</evidence>
<gene>
    <name evidence="3" type="ORF">A2924_00240</name>
</gene>
<evidence type="ECO:0000259" key="2">
    <source>
        <dbReference type="Pfam" id="PF23477"/>
    </source>
</evidence>
<name>A0A1F5X285_9BACT</name>
<feature type="compositionally biased region" description="Basic and acidic residues" evidence="1">
    <location>
        <begin position="58"/>
        <end position="80"/>
    </location>
</feature>